<reference evidence="2 3" key="1">
    <citation type="submission" date="2022-09" db="EMBL/GenBank/DDBJ databases">
        <title>Evolutionary Diversification of Methanotrophic Ca. Methanophagales (ANME-1) and Their Expansive Virome.</title>
        <authorList>
            <person name="Laso-Perez R."/>
            <person name="Wu F."/>
            <person name="Cremiere A."/>
            <person name="Speth D.R."/>
            <person name="Magyar J.S."/>
            <person name="Krupovic M."/>
            <person name="Orphan V.J."/>
        </authorList>
    </citation>
    <scope>NUCLEOTIDE SEQUENCE [LARGE SCALE GENOMIC DNA]</scope>
    <source>
        <strain evidence="2">PBV082</strain>
    </source>
</reference>
<keyword evidence="3" id="KW-1185">Reference proteome</keyword>
<evidence type="ECO:0000256" key="1">
    <source>
        <dbReference type="SAM" id="Phobius"/>
    </source>
</evidence>
<sequence length="425" mass="48056">MRRIALMFAFAFLLFGVSSCKAGTITYDAGTNTITVVGFSESSPCTFEDIYQADVANGWGVVSKQGGNQYYFSCKLQIGDDSTETWLIDMNKMIYEDVPIFLYIRGNGHVRLGKVINSEKKTTSGGCFIYARKMNTYMVHMLQYASIELYSTTLSASNRVFFGTSPNCQAKIWNCNFEHIDFSGNPIQIDVYHLYFVHSNYGLRGIFTSAEDIRLANVNYATTWINQHEPVIMKKIVTDKAEQRSFHIADSTANLYFIDTDWRWVGHFSSDSTSKVYRQYSFNLKVTDEEENPISDAKVGVYDKNGNLEFEEMTDANGQIPEQIITRGYYDQAHGSTLVDFSPHTLVIEKEGYETYTMQFTPSESINWQISLKKEEEKVGEVTTTEVKEERKGKSDMSEGLVLGFGFGIALLAIAFFVIKGGGRE</sequence>
<proteinExistence type="predicted"/>
<accession>A0AA46TER8</accession>
<name>A0AA46TER8_9VIRU</name>
<evidence type="ECO:0000313" key="2">
    <source>
        <dbReference type="EMBL" id="UYL64904.1"/>
    </source>
</evidence>
<dbReference type="SUPFAM" id="SSF49464">
    <property type="entry name" value="Carboxypeptidase regulatory domain-like"/>
    <property type="match status" value="1"/>
</dbReference>
<dbReference type="InterPro" id="IPR008969">
    <property type="entry name" value="CarboxyPept-like_regulatory"/>
</dbReference>
<keyword evidence="1" id="KW-0812">Transmembrane</keyword>
<dbReference type="Proteomes" id="UP001156272">
    <property type="component" value="Segment"/>
</dbReference>
<dbReference type="EMBL" id="OP413839">
    <property type="protein sequence ID" value="UYL64904.1"/>
    <property type="molecule type" value="Genomic_DNA"/>
</dbReference>
<gene>
    <name evidence="2" type="ORF">EJNHJLOP_00015</name>
</gene>
<protein>
    <submittedName>
        <fullName evidence="2">Uncharacterized protein</fullName>
    </submittedName>
</protein>
<organism evidence="2 3">
    <name type="scientific">Methanophagales virus PBV082</name>
    <dbReference type="NCBI Taxonomy" id="3071307"/>
    <lineage>
        <taxon>Viruses</taxon>
        <taxon>Viruses incertae sedis</taxon>
        <taxon>Itzamnaviridae</taxon>
        <taxon>Pletoitzamnavirus</taxon>
        <taxon>Pletoitzamnavirus pescaderoense</taxon>
    </lineage>
</organism>
<keyword evidence="1" id="KW-0472">Membrane</keyword>
<evidence type="ECO:0000313" key="3">
    <source>
        <dbReference type="Proteomes" id="UP001156272"/>
    </source>
</evidence>
<feature type="transmembrane region" description="Helical" evidence="1">
    <location>
        <begin position="400"/>
        <end position="419"/>
    </location>
</feature>
<keyword evidence="1" id="KW-1133">Transmembrane helix</keyword>
<dbReference type="PROSITE" id="PS51257">
    <property type="entry name" value="PROKAR_LIPOPROTEIN"/>
    <property type="match status" value="1"/>
</dbReference>